<evidence type="ECO:0000256" key="4">
    <source>
        <dbReference type="ARBA" id="ARBA00022729"/>
    </source>
</evidence>
<evidence type="ECO:0000256" key="10">
    <source>
        <dbReference type="SAM" id="MobiDB-lite"/>
    </source>
</evidence>
<dbReference type="GO" id="GO:0005615">
    <property type="term" value="C:extracellular space"/>
    <property type="evidence" value="ECO:0007669"/>
    <property type="project" value="TreeGrafter"/>
</dbReference>
<evidence type="ECO:0000313" key="12">
    <source>
        <dbReference type="EMBL" id="NXY37248.1"/>
    </source>
</evidence>
<dbReference type="GO" id="GO:0006955">
    <property type="term" value="P:immune response"/>
    <property type="evidence" value="ECO:0007669"/>
    <property type="project" value="TreeGrafter"/>
</dbReference>
<dbReference type="InterPro" id="IPR050208">
    <property type="entry name" value="MHC_class-I_related"/>
</dbReference>
<comment type="subcellular location">
    <subcellularLocation>
        <location evidence="1">Membrane</location>
        <topology evidence="1">Single-pass type I membrane protein</topology>
    </subcellularLocation>
</comment>
<reference evidence="12 13" key="1">
    <citation type="submission" date="2020-02" db="EMBL/GenBank/DDBJ databases">
        <title>Bird 10,000 Genomes (B10K) Project - Family phase.</title>
        <authorList>
            <person name="Zhang G."/>
        </authorList>
    </citation>
    <scope>NUCLEOTIDE SEQUENCE [LARGE SCALE GENOMIC DNA]</scope>
    <source>
        <strain evidence="12">B10K-IZ-033-81</strain>
        <tissue evidence="12">Muscle</tissue>
    </source>
</reference>
<proteinExistence type="predicted"/>
<evidence type="ECO:0000256" key="2">
    <source>
        <dbReference type="ARBA" id="ARBA00022451"/>
    </source>
</evidence>
<keyword evidence="7" id="KW-0472">Membrane</keyword>
<dbReference type="EMBL" id="VZSW01001244">
    <property type="protein sequence ID" value="NXY37248.1"/>
    <property type="molecule type" value="Genomic_DNA"/>
</dbReference>
<keyword evidence="2" id="KW-0490">MHC I</keyword>
<protein>
    <submittedName>
        <fullName evidence="12">HA1F protein</fullName>
    </submittedName>
</protein>
<dbReference type="AlphaFoldDB" id="A0A7L4JBM0"/>
<dbReference type="GO" id="GO:0002474">
    <property type="term" value="P:antigen processing and presentation of peptide antigen via MHC class I"/>
    <property type="evidence" value="ECO:0007669"/>
    <property type="project" value="UniProtKB-KW"/>
</dbReference>
<evidence type="ECO:0000256" key="9">
    <source>
        <dbReference type="ARBA" id="ARBA00023180"/>
    </source>
</evidence>
<dbReference type="GO" id="GO:0042612">
    <property type="term" value="C:MHC class I protein complex"/>
    <property type="evidence" value="ECO:0007669"/>
    <property type="project" value="UniProtKB-KW"/>
</dbReference>
<feature type="domain" description="MHC class I-like antigen recognition-like" evidence="11">
    <location>
        <begin position="3"/>
        <end position="193"/>
    </location>
</feature>
<dbReference type="PANTHER" id="PTHR16675:SF242">
    <property type="entry name" value="MAJOR HISTOCOMPATIBILITY COMPLEX CLASS I-RELATED GENE PROTEIN"/>
    <property type="match status" value="1"/>
</dbReference>
<keyword evidence="13" id="KW-1185">Reference proteome</keyword>
<feature type="region of interest" description="Disordered" evidence="10">
    <location>
        <begin position="35"/>
        <end position="70"/>
    </location>
</feature>
<dbReference type="PANTHER" id="PTHR16675">
    <property type="entry name" value="MHC CLASS I-RELATED"/>
    <property type="match status" value="1"/>
</dbReference>
<keyword evidence="5" id="KW-0391">Immunity</keyword>
<comment type="caution">
    <text evidence="12">The sequence shown here is derived from an EMBL/GenBank/DDBJ whole genome shotgun (WGS) entry which is preliminary data.</text>
</comment>
<keyword evidence="9" id="KW-0325">Glycoprotein</keyword>
<dbReference type="InterPro" id="IPR037055">
    <property type="entry name" value="MHC_I-like_Ag-recog_sf"/>
</dbReference>
<keyword evidence="6" id="KW-1133">Transmembrane helix</keyword>
<feature type="non-terminal residue" evidence="12">
    <location>
        <position position="197"/>
    </location>
</feature>
<keyword evidence="8" id="KW-1015">Disulfide bond</keyword>
<organism evidence="12 13">
    <name type="scientific">Pomatorhinus ruficollis</name>
    <name type="common">streak-breasted scimitar babbler</name>
    <dbReference type="NCBI Taxonomy" id="932028"/>
    <lineage>
        <taxon>Eukaryota</taxon>
        <taxon>Metazoa</taxon>
        <taxon>Chordata</taxon>
        <taxon>Craniata</taxon>
        <taxon>Vertebrata</taxon>
        <taxon>Euteleostomi</taxon>
        <taxon>Archelosauria</taxon>
        <taxon>Archosauria</taxon>
        <taxon>Dinosauria</taxon>
        <taxon>Saurischia</taxon>
        <taxon>Theropoda</taxon>
        <taxon>Coelurosauria</taxon>
        <taxon>Aves</taxon>
        <taxon>Neognathae</taxon>
        <taxon>Neoaves</taxon>
        <taxon>Telluraves</taxon>
        <taxon>Australaves</taxon>
        <taxon>Passeriformes</taxon>
        <taxon>Sylvioidea</taxon>
        <taxon>Timaliidae</taxon>
        <taxon>Pomatorhinus</taxon>
    </lineage>
</organism>
<dbReference type="InterPro" id="IPR011162">
    <property type="entry name" value="MHC_I/II-like_Ag-recog"/>
</dbReference>
<evidence type="ECO:0000256" key="1">
    <source>
        <dbReference type="ARBA" id="ARBA00004479"/>
    </source>
</evidence>
<dbReference type="GO" id="GO:0009897">
    <property type="term" value="C:external side of plasma membrane"/>
    <property type="evidence" value="ECO:0007669"/>
    <property type="project" value="TreeGrafter"/>
</dbReference>
<accession>A0A7L4JBM0</accession>
<evidence type="ECO:0000259" key="11">
    <source>
        <dbReference type="Pfam" id="PF00129"/>
    </source>
</evidence>
<dbReference type="Proteomes" id="UP000572837">
    <property type="component" value="Unassembled WGS sequence"/>
</dbReference>
<dbReference type="SUPFAM" id="SSF54452">
    <property type="entry name" value="MHC antigen-recognition domain"/>
    <property type="match status" value="1"/>
</dbReference>
<dbReference type="Pfam" id="PF00129">
    <property type="entry name" value="MHC_I"/>
    <property type="match status" value="1"/>
</dbReference>
<keyword evidence="3" id="KW-0812">Transmembrane</keyword>
<name>A0A7L4JBM0_9PASS</name>
<evidence type="ECO:0000313" key="13">
    <source>
        <dbReference type="Proteomes" id="UP000572837"/>
    </source>
</evidence>
<keyword evidence="4" id="KW-0732">Signal</keyword>
<dbReference type="InterPro" id="IPR011161">
    <property type="entry name" value="MHC_I-like_Ag-recog"/>
</dbReference>
<dbReference type="Gene3D" id="3.30.500.10">
    <property type="entry name" value="MHC class I-like antigen recognition-like"/>
    <property type="match status" value="1"/>
</dbReference>
<evidence type="ECO:0000256" key="5">
    <source>
        <dbReference type="ARBA" id="ARBA00022859"/>
    </source>
</evidence>
<gene>
    <name evidence="12" type="primary">Ha1f_0</name>
    <name evidence="12" type="ORF">PORRUF_R09996</name>
</gene>
<evidence type="ECO:0000256" key="6">
    <source>
        <dbReference type="ARBA" id="ARBA00022989"/>
    </source>
</evidence>
<sequence>VLLSLRSLPVALSEPGPGFPQFLSMGSRDGIPFQRRHRQRGRAEPQPPGMAAAAEPGFWDGRSRHNERHRHGATRELQMLQERHSQSGARGGEPGLGDLWGCHGNCLHRLQEVSGCDLLSHGSVRGSDRLSSDGREFLSFQPRSRRFVVADGADQVTKRRWEREEIEAKEFTNLLGHTCLECLRNYVRYGWEALEHK</sequence>
<feature type="non-terminal residue" evidence="12">
    <location>
        <position position="1"/>
    </location>
</feature>
<evidence type="ECO:0000256" key="8">
    <source>
        <dbReference type="ARBA" id="ARBA00023157"/>
    </source>
</evidence>
<evidence type="ECO:0000256" key="7">
    <source>
        <dbReference type="ARBA" id="ARBA00023136"/>
    </source>
</evidence>
<evidence type="ECO:0000256" key="3">
    <source>
        <dbReference type="ARBA" id="ARBA00022692"/>
    </source>
</evidence>